<proteinExistence type="predicted"/>
<evidence type="ECO:0000259" key="2">
    <source>
        <dbReference type="PROSITE" id="PS50110"/>
    </source>
</evidence>
<dbReference type="InterPro" id="IPR052893">
    <property type="entry name" value="TCS_response_regulator"/>
</dbReference>
<dbReference type="PROSITE" id="PS50110">
    <property type="entry name" value="RESPONSE_REGULATORY"/>
    <property type="match status" value="1"/>
</dbReference>
<evidence type="ECO:0000313" key="3">
    <source>
        <dbReference type="EMBL" id="QJD77395.1"/>
    </source>
</evidence>
<protein>
    <submittedName>
        <fullName evidence="3">Response regulator</fullName>
    </submittedName>
</protein>
<dbReference type="Gene3D" id="3.40.50.2300">
    <property type="match status" value="1"/>
</dbReference>
<dbReference type="PANTHER" id="PTHR44520">
    <property type="entry name" value="RESPONSE REGULATOR RCP1-RELATED"/>
    <property type="match status" value="1"/>
</dbReference>
<keyword evidence="4" id="KW-1185">Reference proteome</keyword>
<gene>
    <name evidence="3" type="ORF">HH216_02400</name>
</gene>
<feature type="domain" description="Response regulatory" evidence="2">
    <location>
        <begin position="8"/>
        <end position="134"/>
    </location>
</feature>
<dbReference type="Pfam" id="PF00072">
    <property type="entry name" value="Response_reg"/>
    <property type="match status" value="1"/>
</dbReference>
<dbReference type="EMBL" id="CP051677">
    <property type="protein sequence ID" value="QJD77395.1"/>
    <property type="molecule type" value="Genomic_DNA"/>
</dbReference>
<accession>A0A7L5DHA5</accession>
<dbReference type="Proteomes" id="UP000501128">
    <property type="component" value="Chromosome"/>
</dbReference>
<dbReference type="AlphaFoldDB" id="A0A7L5DHA5"/>
<organism evidence="3 4">
    <name type="scientific">Spirosoma rhododendri</name>
    <dbReference type="NCBI Taxonomy" id="2728024"/>
    <lineage>
        <taxon>Bacteria</taxon>
        <taxon>Pseudomonadati</taxon>
        <taxon>Bacteroidota</taxon>
        <taxon>Cytophagia</taxon>
        <taxon>Cytophagales</taxon>
        <taxon>Cytophagaceae</taxon>
        <taxon>Spirosoma</taxon>
    </lineage>
</organism>
<sequence length="156" mass="17874">MNSHCELSYVVVDDDEDDRLLMRLALEQSQRTLPVLEFSDGQELIDYLSQDTSARPDEDMHWLVIMDVNMPRMNGLDALQTLRQDPHWAKLPVLMLSTADDDVTRQLSLEKGANGYLVKPTSMQDYGPLFDRHFAPWLAVDSSQWPDYSSQADQSL</sequence>
<evidence type="ECO:0000256" key="1">
    <source>
        <dbReference type="PROSITE-ProRule" id="PRU00169"/>
    </source>
</evidence>
<dbReference type="RefSeq" id="WP_169549338.1">
    <property type="nucleotide sequence ID" value="NZ_CP051677.1"/>
</dbReference>
<evidence type="ECO:0000313" key="4">
    <source>
        <dbReference type="Proteomes" id="UP000501128"/>
    </source>
</evidence>
<dbReference type="KEGG" id="srho:HH216_02400"/>
<dbReference type="InterPro" id="IPR011006">
    <property type="entry name" value="CheY-like_superfamily"/>
</dbReference>
<dbReference type="InterPro" id="IPR001789">
    <property type="entry name" value="Sig_transdc_resp-reg_receiver"/>
</dbReference>
<feature type="modified residue" description="4-aspartylphosphate" evidence="1">
    <location>
        <position position="67"/>
    </location>
</feature>
<keyword evidence="1" id="KW-0597">Phosphoprotein</keyword>
<dbReference type="SUPFAM" id="SSF52172">
    <property type="entry name" value="CheY-like"/>
    <property type="match status" value="1"/>
</dbReference>
<dbReference type="GO" id="GO:0000160">
    <property type="term" value="P:phosphorelay signal transduction system"/>
    <property type="evidence" value="ECO:0007669"/>
    <property type="project" value="InterPro"/>
</dbReference>
<reference evidence="3 4" key="1">
    <citation type="submission" date="2020-04" db="EMBL/GenBank/DDBJ databases">
        <title>Genome sequencing of novel species.</title>
        <authorList>
            <person name="Heo J."/>
            <person name="Kim S.-J."/>
            <person name="Kim J.-S."/>
            <person name="Hong S.-B."/>
            <person name="Kwon S.-W."/>
        </authorList>
    </citation>
    <scope>NUCLEOTIDE SEQUENCE [LARGE SCALE GENOMIC DNA]</scope>
    <source>
        <strain evidence="3 4">CJU-R4</strain>
    </source>
</reference>
<dbReference type="SMART" id="SM00448">
    <property type="entry name" value="REC"/>
    <property type="match status" value="1"/>
</dbReference>
<name>A0A7L5DHA5_9BACT</name>
<dbReference type="PANTHER" id="PTHR44520:SF2">
    <property type="entry name" value="RESPONSE REGULATOR RCP1"/>
    <property type="match status" value="1"/>
</dbReference>